<feature type="transmembrane region" description="Helical" evidence="2">
    <location>
        <begin position="129"/>
        <end position="150"/>
    </location>
</feature>
<feature type="transmembrane region" description="Helical" evidence="2">
    <location>
        <begin position="102"/>
        <end position="123"/>
    </location>
</feature>
<proteinExistence type="predicted"/>
<protein>
    <recommendedName>
        <fullName evidence="4">FMN/FAD exporter YeeO</fullName>
    </recommendedName>
</protein>
<dbReference type="Pfam" id="PF01554">
    <property type="entry name" value="MatE"/>
    <property type="match status" value="1"/>
</dbReference>
<organism evidence="3">
    <name type="scientific">bioreactor metagenome</name>
    <dbReference type="NCBI Taxonomy" id="1076179"/>
    <lineage>
        <taxon>unclassified sequences</taxon>
        <taxon>metagenomes</taxon>
        <taxon>ecological metagenomes</taxon>
    </lineage>
</organism>
<accession>A0A645CLH1</accession>
<evidence type="ECO:0000256" key="1">
    <source>
        <dbReference type="ARBA" id="ARBA00022448"/>
    </source>
</evidence>
<sequence>MLISIGVSLGILVGNQLGAGRFEEARITNARMTSLAIGVCVVTGLVLLPVSLWLPRLFNMTEEVRQITGALIRVVAYMLPVRGFTHAAYYTLRAGGKTVHTLFYDGGYVTLICLPITYILAHYTSLPIVPLYAVCLALELSKSIVGFYWVKKEIWVRCVVLDG</sequence>
<dbReference type="InterPro" id="IPR002528">
    <property type="entry name" value="MATE_fam"/>
</dbReference>
<keyword evidence="2" id="KW-0472">Membrane</keyword>
<evidence type="ECO:0000256" key="2">
    <source>
        <dbReference type="SAM" id="Phobius"/>
    </source>
</evidence>
<evidence type="ECO:0008006" key="4">
    <source>
        <dbReference type="Google" id="ProtNLM"/>
    </source>
</evidence>
<dbReference type="InterPro" id="IPR050222">
    <property type="entry name" value="MATE_MdtK"/>
</dbReference>
<dbReference type="GO" id="GO:0015297">
    <property type="term" value="F:antiporter activity"/>
    <property type="evidence" value="ECO:0007669"/>
    <property type="project" value="InterPro"/>
</dbReference>
<dbReference type="EMBL" id="VSSQ01028205">
    <property type="protein sequence ID" value="MPM77826.1"/>
    <property type="molecule type" value="Genomic_DNA"/>
</dbReference>
<keyword evidence="2" id="KW-0812">Transmembrane</keyword>
<feature type="transmembrane region" description="Helical" evidence="2">
    <location>
        <begin position="34"/>
        <end position="55"/>
    </location>
</feature>
<gene>
    <name evidence="3" type="ORF">SDC9_124834</name>
</gene>
<dbReference type="AlphaFoldDB" id="A0A645CLH1"/>
<comment type="caution">
    <text evidence="3">The sequence shown here is derived from an EMBL/GenBank/DDBJ whole genome shotgun (WGS) entry which is preliminary data.</text>
</comment>
<keyword evidence="2" id="KW-1133">Transmembrane helix</keyword>
<dbReference type="GO" id="GO:0042910">
    <property type="term" value="F:xenobiotic transmembrane transporter activity"/>
    <property type="evidence" value="ECO:0007669"/>
    <property type="project" value="InterPro"/>
</dbReference>
<name>A0A645CLH1_9ZZZZ</name>
<dbReference type="GO" id="GO:0005886">
    <property type="term" value="C:plasma membrane"/>
    <property type="evidence" value="ECO:0007669"/>
    <property type="project" value="TreeGrafter"/>
</dbReference>
<keyword evidence="1" id="KW-0813">Transport</keyword>
<evidence type="ECO:0000313" key="3">
    <source>
        <dbReference type="EMBL" id="MPM77826.1"/>
    </source>
</evidence>
<dbReference type="PANTHER" id="PTHR43298:SF2">
    <property type="entry name" value="FMN_FAD EXPORTER YEEO-RELATED"/>
    <property type="match status" value="1"/>
</dbReference>
<dbReference type="PANTHER" id="PTHR43298">
    <property type="entry name" value="MULTIDRUG RESISTANCE PROTEIN NORM-RELATED"/>
    <property type="match status" value="1"/>
</dbReference>
<reference evidence="3" key="1">
    <citation type="submission" date="2019-08" db="EMBL/GenBank/DDBJ databases">
        <authorList>
            <person name="Kucharzyk K."/>
            <person name="Murdoch R.W."/>
            <person name="Higgins S."/>
            <person name="Loffler F."/>
        </authorList>
    </citation>
    <scope>NUCLEOTIDE SEQUENCE</scope>
</reference>